<dbReference type="Proteomes" id="UP000799437">
    <property type="component" value="Unassembled WGS sequence"/>
</dbReference>
<keyword evidence="10" id="KW-1185">Reference proteome</keyword>
<keyword evidence="3" id="KW-0805">Transcription regulation</keyword>
<feature type="compositionally biased region" description="Pro residues" evidence="7">
    <location>
        <begin position="255"/>
        <end position="273"/>
    </location>
</feature>
<keyword evidence="4" id="KW-0238">DNA-binding</keyword>
<feature type="compositionally biased region" description="Pro residues" evidence="7">
    <location>
        <begin position="229"/>
        <end position="238"/>
    </location>
</feature>
<dbReference type="GO" id="GO:0008270">
    <property type="term" value="F:zinc ion binding"/>
    <property type="evidence" value="ECO:0007669"/>
    <property type="project" value="InterPro"/>
</dbReference>
<dbReference type="Gene3D" id="4.10.240.10">
    <property type="entry name" value="Zn(2)-C6 fungal-type DNA-binding domain"/>
    <property type="match status" value="1"/>
</dbReference>
<name>A0A6A6WJT5_9PEZI</name>
<dbReference type="GO" id="GO:0000981">
    <property type="term" value="F:DNA-binding transcription factor activity, RNA polymerase II-specific"/>
    <property type="evidence" value="ECO:0007669"/>
    <property type="project" value="InterPro"/>
</dbReference>
<evidence type="ECO:0000313" key="9">
    <source>
        <dbReference type="EMBL" id="KAF2761681.1"/>
    </source>
</evidence>
<keyword evidence="6" id="KW-0539">Nucleus</keyword>
<feature type="region of interest" description="Disordered" evidence="7">
    <location>
        <begin position="203"/>
        <end position="323"/>
    </location>
</feature>
<dbReference type="InterPro" id="IPR036864">
    <property type="entry name" value="Zn2-C6_fun-type_DNA-bd_sf"/>
</dbReference>
<feature type="compositionally biased region" description="Low complexity" evidence="7">
    <location>
        <begin position="37"/>
        <end position="49"/>
    </location>
</feature>
<dbReference type="InterPro" id="IPR052360">
    <property type="entry name" value="Transcr_Regulatory_Proteins"/>
</dbReference>
<feature type="compositionally biased region" description="Low complexity" evidence="7">
    <location>
        <begin position="11"/>
        <end position="27"/>
    </location>
</feature>
<dbReference type="OrthoDB" id="5375558at2759"/>
<dbReference type="EMBL" id="ML996566">
    <property type="protein sequence ID" value="KAF2761681.1"/>
    <property type="molecule type" value="Genomic_DNA"/>
</dbReference>
<dbReference type="AlphaFoldDB" id="A0A6A6WJT5"/>
<proteinExistence type="predicted"/>
<evidence type="ECO:0000256" key="5">
    <source>
        <dbReference type="ARBA" id="ARBA00023163"/>
    </source>
</evidence>
<feature type="domain" description="Zn(2)-C6 fungal-type" evidence="8">
    <location>
        <begin position="171"/>
        <end position="199"/>
    </location>
</feature>
<evidence type="ECO:0000256" key="7">
    <source>
        <dbReference type="SAM" id="MobiDB-lite"/>
    </source>
</evidence>
<dbReference type="SMART" id="SM00066">
    <property type="entry name" value="GAL4"/>
    <property type="match status" value="1"/>
</dbReference>
<dbReference type="Pfam" id="PF00172">
    <property type="entry name" value="Zn_clus"/>
    <property type="match status" value="1"/>
</dbReference>
<evidence type="ECO:0000256" key="1">
    <source>
        <dbReference type="ARBA" id="ARBA00022723"/>
    </source>
</evidence>
<dbReference type="GeneID" id="54487470"/>
<keyword evidence="1" id="KW-0479">Metal-binding</keyword>
<dbReference type="InterPro" id="IPR001138">
    <property type="entry name" value="Zn2Cys6_DnaBD"/>
</dbReference>
<dbReference type="PANTHER" id="PTHR36206">
    <property type="entry name" value="ASPERCRYPTIN BIOSYNTHESIS CLUSTER-SPECIFIC TRANSCRIPTION REGULATOR ATNN-RELATED"/>
    <property type="match status" value="1"/>
</dbReference>
<protein>
    <recommendedName>
        <fullName evidence="8">Zn(2)-C6 fungal-type domain-containing protein</fullName>
    </recommendedName>
</protein>
<evidence type="ECO:0000256" key="2">
    <source>
        <dbReference type="ARBA" id="ARBA00022833"/>
    </source>
</evidence>
<feature type="region of interest" description="Disordered" evidence="7">
    <location>
        <begin position="1"/>
        <end position="131"/>
    </location>
</feature>
<evidence type="ECO:0000259" key="8">
    <source>
        <dbReference type="PROSITE" id="PS50048"/>
    </source>
</evidence>
<dbReference type="RefSeq" id="XP_033604132.1">
    <property type="nucleotide sequence ID" value="XM_033746416.1"/>
</dbReference>
<accession>A0A6A6WJT5</accession>
<dbReference type="PRINTS" id="PR01217">
    <property type="entry name" value="PRICHEXTENSN"/>
</dbReference>
<dbReference type="GO" id="GO:0003677">
    <property type="term" value="F:DNA binding"/>
    <property type="evidence" value="ECO:0007669"/>
    <property type="project" value="UniProtKB-KW"/>
</dbReference>
<gene>
    <name evidence="9" type="ORF">EJ05DRAFT_496583</name>
</gene>
<keyword evidence="2" id="KW-0862">Zinc</keyword>
<evidence type="ECO:0000256" key="6">
    <source>
        <dbReference type="ARBA" id="ARBA00023242"/>
    </source>
</evidence>
<dbReference type="SUPFAM" id="SSF57701">
    <property type="entry name" value="Zn2/Cys6 DNA-binding domain"/>
    <property type="match status" value="1"/>
</dbReference>
<dbReference type="PROSITE" id="PS50048">
    <property type="entry name" value="ZN2_CY6_FUNGAL_2"/>
    <property type="match status" value="1"/>
</dbReference>
<dbReference type="PANTHER" id="PTHR36206:SF13">
    <property type="entry name" value="TRANSCRIPTIONAL REGULATORY PROTEIN MOC3"/>
    <property type="match status" value="1"/>
</dbReference>
<keyword evidence="5" id="KW-0804">Transcription</keyword>
<evidence type="ECO:0000313" key="10">
    <source>
        <dbReference type="Proteomes" id="UP000799437"/>
    </source>
</evidence>
<feature type="compositionally biased region" description="Low complexity" evidence="7">
    <location>
        <begin position="208"/>
        <end position="228"/>
    </location>
</feature>
<sequence>MADSNGAHARPSQSQTTTTTTTSYPSPHSYPSPSMPPSYAYQAPSQSQSNNEQYRASPNAPGGQIGPLNLPPIHTIDGQNLPQPPPQQAGPPHTGAQLPPPNVHMGGAYYTQHQHSPSLPPPSAHMSASSPHNAHLYSAGVRYQLPPQQGDQRMMSGGRHKKEIKRRTKTGCLTCRKRRIKCDEAHPICNNCRKSKRDCAGYDPIFKQQPSPAQIQPAPTSAPTASAPAPVPPAPVPAPYSHIPQGYAPASNSSYPPPISSTAHPPPPPPPQPSTHEPYDFSAPIDPALGGPEHAAMPHDGQGSRPDPKGPFSNNGMYPGADRGFQGSEDFYIKKNDIKDLFVISNIPPPTIPPSHTIPADLSEVKQVFTNDYATGLDRMLDTIWFTHKGLDALLGDSEALAAFSYLIVLFRTSQTDYSTSRQIPSFEAQTIWQLLSLCRKAQPASTNGTSTSTTEDVPLQEAKSRLDILEHLITGHTKDVNPLLNLAYPNIEPSSDKYSETNFWKHLGTFITLRDDDSSSTKEIESVLIDMRTFLLMQENRDVIYSIAIVRHVGTRLANAPVQQTYNNTEEDENNKLYIAKRFLEEEAQNGMTQVIARVAGMAVRSWHVGR</sequence>
<evidence type="ECO:0000256" key="4">
    <source>
        <dbReference type="ARBA" id="ARBA00023125"/>
    </source>
</evidence>
<dbReference type="CDD" id="cd00067">
    <property type="entry name" value="GAL4"/>
    <property type="match status" value="1"/>
</dbReference>
<evidence type="ECO:0000256" key="3">
    <source>
        <dbReference type="ARBA" id="ARBA00023015"/>
    </source>
</evidence>
<organism evidence="9 10">
    <name type="scientific">Pseudovirgaria hyperparasitica</name>
    <dbReference type="NCBI Taxonomy" id="470096"/>
    <lineage>
        <taxon>Eukaryota</taxon>
        <taxon>Fungi</taxon>
        <taxon>Dikarya</taxon>
        <taxon>Ascomycota</taxon>
        <taxon>Pezizomycotina</taxon>
        <taxon>Dothideomycetes</taxon>
        <taxon>Dothideomycetes incertae sedis</taxon>
        <taxon>Acrospermales</taxon>
        <taxon>Acrospermaceae</taxon>
        <taxon>Pseudovirgaria</taxon>
    </lineage>
</organism>
<reference evidence="9" key="1">
    <citation type="journal article" date="2020" name="Stud. Mycol.">
        <title>101 Dothideomycetes genomes: a test case for predicting lifestyles and emergence of pathogens.</title>
        <authorList>
            <person name="Haridas S."/>
            <person name="Albert R."/>
            <person name="Binder M."/>
            <person name="Bloem J."/>
            <person name="Labutti K."/>
            <person name="Salamov A."/>
            <person name="Andreopoulos B."/>
            <person name="Baker S."/>
            <person name="Barry K."/>
            <person name="Bills G."/>
            <person name="Bluhm B."/>
            <person name="Cannon C."/>
            <person name="Castanera R."/>
            <person name="Culley D."/>
            <person name="Daum C."/>
            <person name="Ezra D."/>
            <person name="Gonzalez J."/>
            <person name="Henrissat B."/>
            <person name="Kuo A."/>
            <person name="Liang C."/>
            <person name="Lipzen A."/>
            <person name="Lutzoni F."/>
            <person name="Magnuson J."/>
            <person name="Mondo S."/>
            <person name="Nolan M."/>
            <person name="Ohm R."/>
            <person name="Pangilinan J."/>
            <person name="Park H.-J."/>
            <person name="Ramirez L."/>
            <person name="Alfaro M."/>
            <person name="Sun H."/>
            <person name="Tritt A."/>
            <person name="Yoshinaga Y."/>
            <person name="Zwiers L.-H."/>
            <person name="Turgeon B."/>
            <person name="Goodwin S."/>
            <person name="Spatafora J."/>
            <person name="Crous P."/>
            <person name="Grigoriev I."/>
        </authorList>
    </citation>
    <scope>NUCLEOTIDE SEQUENCE</scope>
    <source>
        <strain evidence="9">CBS 121739</strain>
    </source>
</reference>
<dbReference type="PROSITE" id="PS00463">
    <property type="entry name" value="ZN2_CY6_FUNGAL_1"/>
    <property type="match status" value="1"/>
</dbReference>